<gene>
    <name evidence="15" type="primary">nadC</name>
    <name evidence="15" type="ORF">C0081_04785</name>
</gene>
<dbReference type="Proteomes" id="UP000234881">
    <property type="component" value="Unassembled WGS sequence"/>
</dbReference>
<name>A0A2N5XV66_9HYPH</name>
<dbReference type="AlphaFoldDB" id="A0A2N5XV66"/>
<dbReference type="GO" id="GO:0004514">
    <property type="term" value="F:nicotinate-nucleotide diphosphorylase (carboxylating) activity"/>
    <property type="evidence" value="ECO:0007669"/>
    <property type="project" value="UniProtKB-EC"/>
</dbReference>
<dbReference type="FunFam" id="3.90.1170.20:FF:000001">
    <property type="entry name" value="Nicotinate-nucleotide diphosphorylase (Carboxylating)"/>
    <property type="match status" value="1"/>
</dbReference>
<feature type="domain" description="Quinolinate phosphoribosyl transferase C-terminal" evidence="13">
    <location>
        <begin position="127"/>
        <end position="293"/>
    </location>
</feature>
<proteinExistence type="inferred from homology"/>
<evidence type="ECO:0000256" key="2">
    <source>
        <dbReference type="ARBA" id="ARBA00004893"/>
    </source>
</evidence>
<dbReference type="PANTHER" id="PTHR32179">
    <property type="entry name" value="NICOTINATE-NUCLEOTIDE PYROPHOSPHORYLASE [CARBOXYLATING]"/>
    <property type="match status" value="1"/>
</dbReference>
<evidence type="ECO:0000256" key="3">
    <source>
        <dbReference type="ARBA" id="ARBA00009400"/>
    </source>
</evidence>
<dbReference type="Gene3D" id="3.20.20.70">
    <property type="entry name" value="Aldolase class I"/>
    <property type="match status" value="1"/>
</dbReference>
<comment type="subunit">
    <text evidence="4">Hexamer formed by 3 homodimers.</text>
</comment>
<dbReference type="CDD" id="cd01572">
    <property type="entry name" value="QPRTase"/>
    <property type="match status" value="1"/>
</dbReference>
<dbReference type="Pfam" id="PF02749">
    <property type="entry name" value="QRPTase_N"/>
    <property type="match status" value="1"/>
</dbReference>
<dbReference type="SUPFAM" id="SSF54675">
    <property type="entry name" value="Nicotinate/Quinolinate PRTase N-terminal domain-like"/>
    <property type="match status" value="1"/>
</dbReference>
<evidence type="ECO:0000256" key="8">
    <source>
        <dbReference type="ARBA" id="ARBA00022679"/>
    </source>
</evidence>
<keyword evidence="6" id="KW-0662">Pyridine nucleotide biosynthesis</keyword>
<dbReference type="InterPro" id="IPR002638">
    <property type="entry name" value="Quinolinate_PRibosylTrfase_C"/>
</dbReference>
<dbReference type="FunFam" id="3.20.20.70:FF:000030">
    <property type="entry name" value="Nicotinate-nucleotide pyrophosphorylase, carboxylating"/>
    <property type="match status" value="1"/>
</dbReference>
<dbReference type="RefSeq" id="WP_101532663.1">
    <property type="nucleotide sequence ID" value="NZ_JBFHIU010000001.1"/>
</dbReference>
<evidence type="ECO:0000313" key="16">
    <source>
        <dbReference type="Proteomes" id="UP000234881"/>
    </source>
</evidence>
<evidence type="ECO:0000256" key="6">
    <source>
        <dbReference type="ARBA" id="ARBA00022642"/>
    </source>
</evidence>
<organism evidence="15 16">
    <name type="scientific">Cohaesibacter celericrescens</name>
    <dbReference type="NCBI Taxonomy" id="2067669"/>
    <lineage>
        <taxon>Bacteria</taxon>
        <taxon>Pseudomonadati</taxon>
        <taxon>Pseudomonadota</taxon>
        <taxon>Alphaproteobacteria</taxon>
        <taxon>Hyphomicrobiales</taxon>
        <taxon>Cohaesibacteraceae</taxon>
    </lineage>
</organism>
<evidence type="ECO:0000256" key="5">
    <source>
        <dbReference type="ARBA" id="ARBA00011944"/>
    </source>
</evidence>
<evidence type="ECO:0000256" key="12">
    <source>
        <dbReference type="PIRNR" id="PIRNR006250"/>
    </source>
</evidence>
<keyword evidence="16" id="KW-1185">Reference proteome</keyword>
<reference evidence="15 16" key="1">
    <citation type="submission" date="2018-01" db="EMBL/GenBank/DDBJ databases">
        <title>The draft genome sequence of Cohaesibacter sp. H1304.</title>
        <authorList>
            <person name="Wang N.-N."/>
            <person name="Du Z.-J."/>
        </authorList>
    </citation>
    <scope>NUCLEOTIDE SEQUENCE [LARGE SCALE GENOMIC DNA]</scope>
    <source>
        <strain evidence="15 16">H1304</strain>
    </source>
</reference>
<dbReference type="InterPro" id="IPR036068">
    <property type="entry name" value="Nicotinate_pribotase-like_C"/>
</dbReference>
<dbReference type="InterPro" id="IPR027277">
    <property type="entry name" value="NadC/ModD"/>
</dbReference>
<evidence type="ECO:0000256" key="11">
    <source>
        <dbReference type="ARBA" id="ARBA00069173"/>
    </source>
</evidence>
<comment type="function">
    <text evidence="1">Involved in the catabolism of quinolinic acid (QA).</text>
</comment>
<evidence type="ECO:0000256" key="4">
    <source>
        <dbReference type="ARBA" id="ARBA00011218"/>
    </source>
</evidence>
<keyword evidence="8 12" id="KW-0808">Transferase</keyword>
<dbReference type="InterPro" id="IPR013785">
    <property type="entry name" value="Aldolase_TIM"/>
</dbReference>
<dbReference type="InterPro" id="IPR037128">
    <property type="entry name" value="Quinolinate_PRibosylTase_N_sf"/>
</dbReference>
<comment type="similarity">
    <text evidence="3 12">Belongs to the NadC/ModD family.</text>
</comment>
<dbReference type="GO" id="GO:0009435">
    <property type="term" value="P:NAD+ biosynthetic process"/>
    <property type="evidence" value="ECO:0007669"/>
    <property type="project" value="UniProtKB-UniPathway"/>
</dbReference>
<dbReference type="PANTHER" id="PTHR32179:SF3">
    <property type="entry name" value="NICOTINATE-NUCLEOTIDE PYROPHOSPHORYLASE [CARBOXYLATING]"/>
    <property type="match status" value="1"/>
</dbReference>
<evidence type="ECO:0000313" key="15">
    <source>
        <dbReference type="EMBL" id="PLW78412.1"/>
    </source>
</evidence>
<evidence type="ECO:0000259" key="14">
    <source>
        <dbReference type="Pfam" id="PF02749"/>
    </source>
</evidence>
<dbReference type="PIRSF" id="PIRSF006250">
    <property type="entry name" value="NadC_ModD"/>
    <property type="match status" value="1"/>
</dbReference>
<comment type="catalytic activity">
    <reaction evidence="10">
        <text>nicotinate beta-D-ribonucleotide + CO2 + diphosphate = quinolinate + 5-phospho-alpha-D-ribose 1-diphosphate + 2 H(+)</text>
        <dbReference type="Rhea" id="RHEA:12733"/>
        <dbReference type="ChEBI" id="CHEBI:15378"/>
        <dbReference type="ChEBI" id="CHEBI:16526"/>
        <dbReference type="ChEBI" id="CHEBI:29959"/>
        <dbReference type="ChEBI" id="CHEBI:33019"/>
        <dbReference type="ChEBI" id="CHEBI:57502"/>
        <dbReference type="ChEBI" id="CHEBI:58017"/>
        <dbReference type="EC" id="2.4.2.19"/>
    </reaction>
</comment>
<dbReference type="InterPro" id="IPR004393">
    <property type="entry name" value="NadC"/>
</dbReference>
<evidence type="ECO:0000256" key="9">
    <source>
        <dbReference type="ARBA" id="ARBA00033102"/>
    </source>
</evidence>
<dbReference type="OrthoDB" id="9782546at2"/>
<keyword evidence="7 12" id="KW-0328">Glycosyltransferase</keyword>
<dbReference type="UniPathway" id="UPA00253">
    <property type="reaction ID" value="UER00331"/>
</dbReference>
<dbReference type="SUPFAM" id="SSF51690">
    <property type="entry name" value="Nicotinate/Quinolinate PRTase C-terminal domain-like"/>
    <property type="match status" value="1"/>
</dbReference>
<dbReference type="EMBL" id="PKUQ01000008">
    <property type="protein sequence ID" value="PLW78412.1"/>
    <property type="molecule type" value="Genomic_DNA"/>
</dbReference>
<dbReference type="EC" id="2.4.2.19" evidence="5"/>
<evidence type="ECO:0000256" key="7">
    <source>
        <dbReference type="ARBA" id="ARBA00022676"/>
    </source>
</evidence>
<accession>A0A2N5XV66</accession>
<sequence>MSEATSFSADKLYLPQPIIDEAVLSALKEDLGLAGDITTLATIPDTAHAKAVIAARDAGVISGIPLADSAFRQIGKWHGEIVTFSPQMEDGTEVGKGDVVARIFGPARLVLSAERIALNFMGRMSGIATATHEFVQLTEGTKAKVTCTRKTTPGLRAFEKYAVKCGGGSNHRFGLDDAILIKDNHIAVAGSVTEAIRRSREYVGHLVKVEVEVDTIEQLREAIAAKPDVIMLDNMGPDKLREALAIMEGTGIISEASGGVNPDTIRAVAQTGVDYISAGYITHSAPNFDLGLDISVS</sequence>
<dbReference type="InterPro" id="IPR022412">
    <property type="entry name" value="Quinolinate_PRibosylTrfase_N"/>
</dbReference>
<comment type="pathway">
    <text evidence="2">Cofactor biosynthesis; NAD(+) biosynthesis; nicotinate D-ribonucleotide from quinolinate: step 1/1.</text>
</comment>
<comment type="caution">
    <text evidence="15">The sequence shown here is derived from an EMBL/GenBank/DDBJ whole genome shotgun (WGS) entry which is preliminary data.</text>
</comment>
<evidence type="ECO:0000256" key="1">
    <source>
        <dbReference type="ARBA" id="ARBA00003237"/>
    </source>
</evidence>
<feature type="domain" description="Quinolinate phosphoribosyl transferase N-terminal" evidence="14">
    <location>
        <begin position="36"/>
        <end position="125"/>
    </location>
</feature>
<evidence type="ECO:0000259" key="13">
    <source>
        <dbReference type="Pfam" id="PF01729"/>
    </source>
</evidence>
<dbReference type="NCBIfam" id="TIGR00078">
    <property type="entry name" value="nadC"/>
    <property type="match status" value="1"/>
</dbReference>
<evidence type="ECO:0000256" key="10">
    <source>
        <dbReference type="ARBA" id="ARBA00047445"/>
    </source>
</evidence>
<dbReference type="Pfam" id="PF01729">
    <property type="entry name" value="QRPTase_C"/>
    <property type="match status" value="1"/>
</dbReference>
<dbReference type="GO" id="GO:0005737">
    <property type="term" value="C:cytoplasm"/>
    <property type="evidence" value="ECO:0007669"/>
    <property type="project" value="TreeGrafter"/>
</dbReference>
<dbReference type="GO" id="GO:0034213">
    <property type="term" value="P:quinolinate catabolic process"/>
    <property type="evidence" value="ECO:0007669"/>
    <property type="project" value="TreeGrafter"/>
</dbReference>
<protein>
    <recommendedName>
        <fullName evidence="11">Probable nicotinate-nucleotide pyrophosphorylase [carboxylating]</fullName>
        <ecNumber evidence="5">2.4.2.19</ecNumber>
    </recommendedName>
    <alternativeName>
        <fullName evidence="9">Quinolinate phosphoribosyltransferase [decarboxylating]</fullName>
    </alternativeName>
</protein>
<dbReference type="Gene3D" id="3.90.1170.20">
    <property type="entry name" value="Quinolinate phosphoribosyl transferase, N-terminal domain"/>
    <property type="match status" value="1"/>
</dbReference>